<accession>A0A2H5XF09</accession>
<evidence type="ECO:0008006" key="3">
    <source>
        <dbReference type="Google" id="ProtNLM"/>
    </source>
</evidence>
<protein>
    <recommendedName>
        <fullName evidence="3">DUF5678 domain-containing protein</fullName>
    </recommendedName>
</protein>
<name>A0A2H5XF09_9BACT</name>
<reference evidence="2" key="1">
    <citation type="submission" date="2017-09" db="EMBL/GenBank/DDBJ databases">
        <title>Metaegenomics of thermophilic ammonia-oxidizing enrichment culture.</title>
        <authorList>
            <person name="Kato S."/>
            <person name="Suzuki K."/>
        </authorList>
    </citation>
    <scope>NUCLEOTIDE SEQUENCE [LARGE SCALE GENOMIC DNA]</scope>
</reference>
<evidence type="ECO:0000313" key="1">
    <source>
        <dbReference type="EMBL" id="GBC99754.1"/>
    </source>
</evidence>
<dbReference type="AlphaFoldDB" id="A0A2H5XF09"/>
<sequence>MKLPTTNEEMEAIYNRYVKPLEGQYWGKFVAVCLDGRVLLGDDELQLFQEALHQFGSGNFVMMRVGLKAVGKIR</sequence>
<proteinExistence type="predicted"/>
<comment type="caution">
    <text evidence="1">The sequence shown here is derived from an EMBL/GenBank/DDBJ whole genome shotgun (WGS) entry which is preliminary data.</text>
</comment>
<organism evidence="1 2">
    <name type="scientific">Candidatus Fervidibacter japonicus</name>
    <dbReference type="NCBI Taxonomy" id="2035412"/>
    <lineage>
        <taxon>Bacteria</taxon>
        <taxon>Candidatus Fervidibacterota</taxon>
        <taxon>Candidatus Fervidibacter</taxon>
    </lineage>
</organism>
<gene>
    <name evidence="1" type="ORF">HRbin17_02285</name>
</gene>
<dbReference type="EMBL" id="BEHT01000036">
    <property type="protein sequence ID" value="GBC99754.1"/>
    <property type="molecule type" value="Genomic_DNA"/>
</dbReference>
<evidence type="ECO:0000313" key="2">
    <source>
        <dbReference type="Proteomes" id="UP000236173"/>
    </source>
</evidence>
<dbReference type="Proteomes" id="UP000236173">
    <property type="component" value="Unassembled WGS sequence"/>
</dbReference>